<reference evidence="1" key="1">
    <citation type="submission" date="2021-05" db="EMBL/GenBank/DDBJ databases">
        <authorList>
            <person name="Pietrasiak N."/>
            <person name="Ward R."/>
            <person name="Stajich J.E."/>
            <person name="Kurbessoian T."/>
        </authorList>
    </citation>
    <scope>NUCLEOTIDE SEQUENCE</scope>
    <source>
        <strain evidence="1">JT2-VF2</strain>
    </source>
</reference>
<evidence type="ECO:0000313" key="1">
    <source>
        <dbReference type="EMBL" id="MBW4564994.1"/>
    </source>
</evidence>
<organism evidence="1 2">
    <name type="scientific">Mojavia pulchra JT2-VF2</name>
    <dbReference type="NCBI Taxonomy" id="287848"/>
    <lineage>
        <taxon>Bacteria</taxon>
        <taxon>Bacillati</taxon>
        <taxon>Cyanobacteriota</taxon>
        <taxon>Cyanophyceae</taxon>
        <taxon>Nostocales</taxon>
        <taxon>Nostocaceae</taxon>
    </lineage>
</organism>
<accession>A0A951UJB4</accession>
<sequence>MDGQDNSIDSWWQQVKSYTAMFMEQVKIGVDAVKEFLSSLTSDERWGVMVQFDEVEPLKFGQLVADAPDWVEWMG</sequence>
<reference evidence="1" key="2">
    <citation type="journal article" date="2022" name="Microbiol. Resour. Announc.">
        <title>Metagenome Sequencing to Explore Phylogenomics of Terrestrial Cyanobacteria.</title>
        <authorList>
            <person name="Ward R.D."/>
            <person name="Stajich J.E."/>
            <person name="Johansen J.R."/>
            <person name="Huntemann M."/>
            <person name="Clum A."/>
            <person name="Foster B."/>
            <person name="Foster B."/>
            <person name="Roux S."/>
            <person name="Palaniappan K."/>
            <person name="Varghese N."/>
            <person name="Mukherjee S."/>
            <person name="Reddy T.B.K."/>
            <person name="Daum C."/>
            <person name="Copeland A."/>
            <person name="Chen I.A."/>
            <person name="Ivanova N.N."/>
            <person name="Kyrpides N.C."/>
            <person name="Shapiro N."/>
            <person name="Eloe-Fadrosh E.A."/>
            <person name="Pietrasiak N."/>
        </authorList>
    </citation>
    <scope>NUCLEOTIDE SEQUENCE</scope>
    <source>
        <strain evidence="1">JT2-VF2</strain>
    </source>
</reference>
<comment type="caution">
    <text evidence="1">The sequence shown here is derived from an EMBL/GenBank/DDBJ whole genome shotgun (WGS) entry which is preliminary data.</text>
</comment>
<proteinExistence type="predicted"/>
<gene>
    <name evidence="1" type="ORF">KME32_28590</name>
</gene>
<dbReference type="AlphaFoldDB" id="A0A951UJB4"/>
<dbReference type="Proteomes" id="UP000715781">
    <property type="component" value="Unassembled WGS sequence"/>
</dbReference>
<name>A0A951UJB4_9NOST</name>
<protein>
    <submittedName>
        <fullName evidence="1">Uncharacterized protein</fullName>
    </submittedName>
</protein>
<evidence type="ECO:0000313" key="2">
    <source>
        <dbReference type="Proteomes" id="UP000715781"/>
    </source>
</evidence>
<dbReference type="EMBL" id="JAHHHN010000029">
    <property type="protein sequence ID" value="MBW4564994.1"/>
    <property type="molecule type" value="Genomic_DNA"/>
</dbReference>